<name>A0A2H5P1E8_CITUN</name>
<proteinExistence type="inferred from homology"/>
<feature type="compositionally biased region" description="Acidic residues" evidence="5">
    <location>
        <begin position="92"/>
        <end position="101"/>
    </location>
</feature>
<feature type="domain" description="RPAP1/MINIYO-like TPR repeats" evidence="8">
    <location>
        <begin position="1404"/>
        <end position="1524"/>
    </location>
</feature>
<gene>
    <name evidence="9" type="ORF">CUMW_094310</name>
</gene>
<accession>A0A2H5P1E8</accession>
<comment type="caution">
    <text evidence="9">The sequence shown here is derived from an EMBL/GenBank/DDBJ whole genome shotgun (WGS) entry which is preliminary data.</text>
</comment>
<feature type="region of interest" description="Disordered" evidence="5">
    <location>
        <begin position="1"/>
        <end position="101"/>
    </location>
</feature>
<dbReference type="Pfam" id="PF08621">
    <property type="entry name" value="RPAP1_N"/>
    <property type="match status" value="1"/>
</dbReference>
<keyword evidence="4" id="KW-0539">Nucleus</keyword>
<feature type="domain" description="RPAP1 N-terminal" evidence="7">
    <location>
        <begin position="287"/>
        <end position="330"/>
    </location>
</feature>
<dbReference type="PANTHER" id="PTHR47605:SF2">
    <property type="entry name" value="TRANSCRIPTIONAL ELONGATION REGULATOR MINIYO"/>
    <property type="match status" value="1"/>
</dbReference>
<evidence type="ECO:0000256" key="1">
    <source>
        <dbReference type="ARBA" id="ARBA00004123"/>
    </source>
</evidence>
<feature type="compositionally biased region" description="Pro residues" evidence="5">
    <location>
        <begin position="56"/>
        <end position="66"/>
    </location>
</feature>
<dbReference type="InterPro" id="IPR055326">
    <property type="entry name" value="MINIYO"/>
</dbReference>
<dbReference type="Proteomes" id="UP000236630">
    <property type="component" value="Unassembled WGS sequence"/>
</dbReference>
<dbReference type="InterPro" id="IPR013929">
    <property type="entry name" value="RPAP1_C"/>
</dbReference>
<feature type="region of interest" description="Disordered" evidence="5">
    <location>
        <begin position="1212"/>
        <end position="1231"/>
    </location>
</feature>
<dbReference type="EMBL" id="BDQV01000031">
    <property type="protein sequence ID" value="GAY46091.1"/>
    <property type="molecule type" value="Genomic_DNA"/>
</dbReference>
<dbReference type="Pfam" id="PF25766">
    <property type="entry name" value="TPR_RPAP1"/>
    <property type="match status" value="1"/>
</dbReference>
<feature type="compositionally biased region" description="Polar residues" evidence="5">
    <location>
        <begin position="262"/>
        <end position="284"/>
    </location>
</feature>
<evidence type="ECO:0000259" key="8">
    <source>
        <dbReference type="Pfam" id="PF25766"/>
    </source>
</evidence>
<reference evidence="9 10" key="1">
    <citation type="journal article" date="2017" name="Front. Genet.">
        <title>Draft sequencing of the heterozygous diploid genome of Satsuma (Citrus unshiu Marc.) using a hybrid assembly approach.</title>
        <authorList>
            <person name="Shimizu T."/>
            <person name="Tanizawa Y."/>
            <person name="Mochizuki T."/>
            <person name="Nagasaki H."/>
            <person name="Yoshioka T."/>
            <person name="Toyoda A."/>
            <person name="Fujiyama A."/>
            <person name="Kaminuma E."/>
            <person name="Nakamura Y."/>
        </authorList>
    </citation>
    <scope>NUCLEOTIDE SEQUENCE [LARGE SCALE GENOMIC DNA]</scope>
    <source>
        <strain evidence="10">cv. Miyagawa wase</strain>
    </source>
</reference>
<dbReference type="InterPro" id="IPR013930">
    <property type="entry name" value="RPAP1_N"/>
</dbReference>
<evidence type="ECO:0000313" key="10">
    <source>
        <dbReference type="Proteomes" id="UP000236630"/>
    </source>
</evidence>
<feature type="non-terminal residue" evidence="9">
    <location>
        <position position="1"/>
    </location>
</feature>
<feature type="compositionally biased region" description="Polar residues" evidence="5">
    <location>
        <begin position="9"/>
        <end position="31"/>
    </location>
</feature>
<evidence type="ECO:0000256" key="4">
    <source>
        <dbReference type="ARBA" id="ARBA00023242"/>
    </source>
</evidence>
<protein>
    <recommendedName>
        <fullName evidence="11">Transcriptional elongation regulator MINIYO</fullName>
    </recommendedName>
</protein>
<sequence length="1608" mass="179749">LMEKRQQEGKNTSSSSQNRKSFGTNKPQISQDGAFHVVGSILEKGISDEPQNKPFSPTPPPKPSVLPFPVARHRSHGPYWGPVDSYKGKNDDNDEEEDDDFDARSLADFASAVERKEKKGLNFSNWKEQTLNHDSNVSRLMKTGKCKKDGIETKKKSSGPSLVDLDVSVAMEMDVEDGPSKCLAVNKTKEAVTSGSAVGMEIDESGRLHYLENAEDDSSNHAPIGSQHVVERPSHDTSAEAHFEKMDAGIVRVLNERDKKSWTGNTVSSSRSNNIGNEQESMSLESEIDVENRARLQSMSPDEIAQAQAEIMDKMNPTLLNLLKKRGEKKLKQQKSSSPVNASNIVEPHNAVNESQKAIRDKLLGGNSPSQRDLYNVAQNLDKSGSFLWNAWSKRVEAVRELRFSLDGSVVSHDFVPESLTSDISAQNRLSADNVGERDYLRTDGDPDAAGYTTKEAVALSRSVVPGQRGFGLKLLHSVLDKALHNIYQNQVRHTLRHGNKVDKSTDWEAVWAYALGPEPELVLSLRISLDDNHNSVVLECLKVVQCALSCDLNEYFFNISEKIGTFGKDIYTAPVFRSKPEIALGFLHGGYWKYSAKPSNILLFGKTVYDQTDEEHTIRDDIVIAGQDFAAGLVRMGILPKLLYLLETCRAGALEEDIIISIFIAIARHSPIGANAILNCERLIETVIHRFTINNSAEVLPSKIKSVCLLKVLAQSDKKTCMEYIRNGFFQAMTWHLYRPFSSLEQWLKLGRENCVMSSGLVVEQLRFWRVCIQNGYSVSYFPDIFPALCLWLIPPSVEKLIENNVLREFTSISAEAYLVLEALAMWLPNFNSQEHPMCAEMEIWSWTNVAPMLDSAVKWLALKNTLLVSEDSDRHEGIRSQSVSQDLSVSPLLWVHSAIMHFLTRVLERVIAEDGITLRRSGQYLSLLPEFVPKLGLEIIKNGFLSSLVVNEKEYGSYIAPGCSFIAELCRFRRQNEYETSLASVSCLHGLVRVIVSIDKLIRLGKSAVTYTASQGNSLSKEEKILEEGILERSLVDLRWLMKNSVELFSSECHFVQCIEMFGRGGPAPGVGVGWGAPGGGFWSRAVLLAQTDARLLIDLLEIIQMMPVSELSTNDEMNFASHIVDSAFGICLSTGPRDKVIVEKAFDILVQVPVLKSLALFMHSFLQSKERMKLFGWELKEEDYLHFSNILASHFKSRWLDIKKKSKAIDDNSSRGNKKGSTSLDTIPEELDSSNIRGQDHCCSSLTVEWARQRLPLPMHWFLSPIATISDGYHGCLQKIPKMMVLDPNMLEVAKAGLFFLLGIEAMASFLSSKVPSPVQSVPLFWKLHSLSVSLLAGMGVLEEEKSKDIFEALQKHYGLLLHEAWSSRVAEHNLEKNAKLLPETGKSCNVELLRFQSEVNESYSLFVETLVEQFAAISYGDLVYSRQVAVYLHQCVEAPVRLSAWKALSNVHALELLPSLDKCVAEAEGYLEPIEDNEEILEAYVKSWTVGALDRASTRGSMAYTLVLHHLSSFIFLSNAGEKLILRNKLVKSLLRDYLRQRRHERMMLDLIRYNKPSKAQMLVQNGGSALPSNDVEKRFGLLTGACEGNSSLLIMVEKLARTS</sequence>
<comment type="similarity">
    <text evidence="2">Belongs to the RPAP1 family.</text>
</comment>
<evidence type="ECO:0000256" key="3">
    <source>
        <dbReference type="ARBA" id="ARBA00023163"/>
    </source>
</evidence>
<dbReference type="Pfam" id="PF08620">
    <property type="entry name" value="RPAP1_C"/>
    <property type="match status" value="1"/>
</dbReference>
<evidence type="ECO:0000256" key="5">
    <source>
        <dbReference type="SAM" id="MobiDB-lite"/>
    </source>
</evidence>
<feature type="region of interest" description="Disordered" evidence="5">
    <location>
        <begin position="329"/>
        <end position="354"/>
    </location>
</feature>
<feature type="region of interest" description="Disordered" evidence="5">
    <location>
        <begin position="260"/>
        <end position="285"/>
    </location>
</feature>
<evidence type="ECO:0008006" key="11">
    <source>
        <dbReference type="Google" id="ProtNLM"/>
    </source>
</evidence>
<keyword evidence="3" id="KW-0804">Transcription</keyword>
<evidence type="ECO:0000313" key="9">
    <source>
        <dbReference type="EMBL" id="GAY46091.1"/>
    </source>
</evidence>
<dbReference type="PANTHER" id="PTHR47605">
    <property type="entry name" value="TRANSCRIPTIONAL ELONGATION REGULATOR MINIYO"/>
    <property type="match status" value="1"/>
</dbReference>
<evidence type="ECO:0000259" key="6">
    <source>
        <dbReference type="Pfam" id="PF08620"/>
    </source>
</evidence>
<evidence type="ECO:0000256" key="2">
    <source>
        <dbReference type="ARBA" id="ARBA00009953"/>
    </source>
</evidence>
<evidence type="ECO:0000259" key="7">
    <source>
        <dbReference type="Pfam" id="PF08621"/>
    </source>
</evidence>
<organism evidence="9 10">
    <name type="scientific">Citrus unshiu</name>
    <name type="common">Satsuma mandarin</name>
    <name type="synonym">Citrus nobilis var. unshiu</name>
    <dbReference type="NCBI Taxonomy" id="55188"/>
    <lineage>
        <taxon>Eukaryota</taxon>
        <taxon>Viridiplantae</taxon>
        <taxon>Streptophyta</taxon>
        <taxon>Embryophyta</taxon>
        <taxon>Tracheophyta</taxon>
        <taxon>Spermatophyta</taxon>
        <taxon>Magnoliopsida</taxon>
        <taxon>eudicotyledons</taxon>
        <taxon>Gunneridae</taxon>
        <taxon>Pentapetalae</taxon>
        <taxon>rosids</taxon>
        <taxon>malvids</taxon>
        <taxon>Sapindales</taxon>
        <taxon>Rutaceae</taxon>
        <taxon>Aurantioideae</taxon>
        <taxon>Citrus</taxon>
    </lineage>
</organism>
<feature type="compositionally biased region" description="Polar residues" evidence="5">
    <location>
        <begin position="334"/>
        <end position="344"/>
    </location>
</feature>
<feature type="domain" description="RPAP1 C-terminal" evidence="6">
    <location>
        <begin position="401"/>
        <end position="483"/>
    </location>
</feature>
<dbReference type="InterPro" id="IPR057989">
    <property type="entry name" value="TPR_RPAP1/MINIYO-like"/>
</dbReference>
<dbReference type="STRING" id="55188.A0A2H5P1E8"/>
<keyword evidence="10" id="KW-1185">Reference proteome</keyword>
<comment type="subcellular location">
    <subcellularLocation>
        <location evidence="1">Nucleus</location>
    </subcellularLocation>
</comment>